<dbReference type="RefSeq" id="WP_102995786.1">
    <property type="nucleotide sequence ID" value="NZ_CP025938.1"/>
</dbReference>
<dbReference type="OrthoDB" id="1365379at2"/>
<keyword evidence="1" id="KW-1133">Transmembrane helix</keyword>
<accession>A0A2I7SIP2</accession>
<evidence type="ECO:0000313" key="2">
    <source>
        <dbReference type="EMBL" id="AUS05783.1"/>
    </source>
</evidence>
<dbReference type="KEGG" id="taj:C1A40_10020"/>
<protein>
    <recommendedName>
        <fullName evidence="4">Beta-carotene 15,15'-monooxygenase</fullName>
    </recommendedName>
</protein>
<feature type="transmembrane region" description="Helical" evidence="1">
    <location>
        <begin position="123"/>
        <end position="145"/>
    </location>
</feature>
<evidence type="ECO:0000256" key="1">
    <source>
        <dbReference type="SAM" id="Phobius"/>
    </source>
</evidence>
<feature type="transmembrane region" description="Helical" evidence="1">
    <location>
        <begin position="194"/>
        <end position="227"/>
    </location>
</feature>
<sequence length="253" mass="28331">MNTLDRLFNKIENAKALDFGIIIDNTITLYKKIWQKGAVLFLLMMACGAIVAVLFSLIGLAPAGEIFVNGEFDIEGVVNSYSKNTLYSVPQNILLSTLTMAFLAAFYRMCSFELFEKPYQVDYFYFFKNGYFSKLLTLGMIYTTISTIAQLLFLIPLIYVYVPLSYIAVIFAFNPDLTEIEIVKASFKLGNKKWLISFGTMFVGALMGMLGILGCGIGVIFTIAIAYLPVLFIYKEVVGFEEKSPIDEIGSTF</sequence>
<feature type="transmembrane region" description="Helical" evidence="1">
    <location>
        <begin position="93"/>
        <end position="111"/>
    </location>
</feature>
<keyword evidence="1" id="KW-0812">Transmembrane</keyword>
<dbReference type="AlphaFoldDB" id="A0A2I7SIP2"/>
<feature type="transmembrane region" description="Helical" evidence="1">
    <location>
        <begin position="151"/>
        <end position="173"/>
    </location>
</feature>
<evidence type="ECO:0008006" key="4">
    <source>
        <dbReference type="Google" id="ProtNLM"/>
    </source>
</evidence>
<feature type="transmembrane region" description="Helical" evidence="1">
    <location>
        <begin position="39"/>
        <end position="61"/>
    </location>
</feature>
<reference evidence="3" key="1">
    <citation type="submission" date="2018-01" db="EMBL/GenBank/DDBJ databases">
        <title>Complete genome of Tamlana sp. UJ94.</title>
        <authorList>
            <person name="Jung J."/>
            <person name="Chung D."/>
            <person name="Bae S.S."/>
            <person name="Baek K."/>
        </authorList>
    </citation>
    <scope>NUCLEOTIDE SEQUENCE [LARGE SCALE GENOMIC DNA]</scope>
    <source>
        <strain evidence="3">UJ94</strain>
    </source>
</reference>
<dbReference type="Proteomes" id="UP000236592">
    <property type="component" value="Chromosome"/>
</dbReference>
<keyword evidence="3" id="KW-1185">Reference proteome</keyword>
<proteinExistence type="predicted"/>
<dbReference type="EMBL" id="CP025938">
    <property type="protein sequence ID" value="AUS05783.1"/>
    <property type="molecule type" value="Genomic_DNA"/>
</dbReference>
<evidence type="ECO:0000313" key="3">
    <source>
        <dbReference type="Proteomes" id="UP000236592"/>
    </source>
</evidence>
<organism evidence="2 3">
    <name type="scientific">Pseudotamlana carrageenivorans</name>
    <dbReference type="NCBI Taxonomy" id="2069432"/>
    <lineage>
        <taxon>Bacteria</taxon>
        <taxon>Pseudomonadati</taxon>
        <taxon>Bacteroidota</taxon>
        <taxon>Flavobacteriia</taxon>
        <taxon>Flavobacteriales</taxon>
        <taxon>Flavobacteriaceae</taxon>
        <taxon>Pseudotamlana</taxon>
    </lineage>
</organism>
<keyword evidence="1" id="KW-0472">Membrane</keyword>
<gene>
    <name evidence="2" type="ORF">C1A40_10020</name>
</gene>
<name>A0A2I7SIP2_9FLAO</name>